<keyword evidence="1" id="KW-1133">Transmembrane helix</keyword>
<dbReference type="EMBL" id="CP009508">
    <property type="protein sequence ID" value="AKB36642.1"/>
    <property type="molecule type" value="Genomic_DNA"/>
</dbReference>
<feature type="transmembrane region" description="Helical" evidence="1">
    <location>
        <begin position="6"/>
        <end position="23"/>
    </location>
</feature>
<sequence>MKRIQVHVFLSIIGLLFYRYLAWETKRYGFSMKQLIERLSGIRMAIVQDKKSNLCEIILEEMDTKQASLFSFLNLGKFLPS</sequence>
<accession>A0A0E3PNT3</accession>
<protein>
    <submittedName>
        <fullName evidence="2">Mobile element protein</fullName>
    </submittedName>
</protein>
<gene>
    <name evidence="2" type="ORF">MSSAC_2052</name>
</gene>
<dbReference type="STRING" id="1434118.MSSAC_2052"/>
<name>A0A0E3PNT3_9EURY</name>
<keyword evidence="1" id="KW-0472">Membrane</keyword>
<keyword evidence="1" id="KW-0812">Transmembrane</keyword>
<evidence type="ECO:0000256" key="1">
    <source>
        <dbReference type="SAM" id="Phobius"/>
    </source>
</evidence>
<dbReference type="Proteomes" id="UP000033123">
    <property type="component" value="Chromosome"/>
</dbReference>
<organism evidence="2 3">
    <name type="scientific">Methanosarcina siciliae C2J</name>
    <dbReference type="NCBI Taxonomy" id="1434118"/>
    <lineage>
        <taxon>Archaea</taxon>
        <taxon>Methanobacteriati</taxon>
        <taxon>Methanobacteriota</taxon>
        <taxon>Stenosarchaea group</taxon>
        <taxon>Methanomicrobia</taxon>
        <taxon>Methanosarcinales</taxon>
        <taxon>Methanosarcinaceae</taxon>
        <taxon>Methanosarcina</taxon>
    </lineage>
</organism>
<dbReference type="HOGENOM" id="CLU_147798_0_0_2"/>
<dbReference type="AlphaFoldDB" id="A0A0E3PNT3"/>
<dbReference type="KEGG" id="msj:MSSAC_2052"/>
<dbReference type="PATRIC" id="fig|1434118.4.peg.2624"/>
<evidence type="ECO:0000313" key="3">
    <source>
        <dbReference type="Proteomes" id="UP000033123"/>
    </source>
</evidence>
<reference evidence="2 3" key="1">
    <citation type="submission" date="2014-07" db="EMBL/GenBank/DDBJ databases">
        <title>Methanogenic archaea and the global carbon cycle.</title>
        <authorList>
            <person name="Henriksen J.R."/>
            <person name="Luke J."/>
            <person name="Reinhart S."/>
            <person name="Benedict M.N."/>
            <person name="Youngblut N.D."/>
            <person name="Metcalf M.E."/>
            <person name="Whitaker R.J."/>
            <person name="Metcalf W.W."/>
        </authorList>
    </citation>
    <scope>NUCLEOTIDE SEQUENCE [LARGE SCALE GENOMIC DNA]</scope>
    <source>
        <strain evidence="2 3">C2J</strain>
    </source>
</reference>
<evidence type="ECO:0000313" key="2">
    <source>
        <dbReference type="EMBL" id="AKB36642.1"/>
    </source>
</evidence>
<proteinExistence type="predicted"/>